<gene>
    <name evidence="2" type="ORF">PMG11_11343</name>
</gene>
<sequence>MAFRLKRSPLFQAGISLHQLQSMILSLQRAFRLEEVRVASTKPQKIFIRSDSDRMEYYRRAFLSLNPMLLPKILTSALGIAPMVNLSIDCLAALLAEIFHEAYPMNDLEAAFKKVPEILLSKPDRIVATEMFHVKAFEQACQIDKLGEYPPRRTSRNETDGDGDHRR</sequence>
<evidence type="ECO:0000256" key="1">
    <source>
        <dbReference type="SAM" id="MobiDB-lite"/>
    </source>
</evidence>
<organism evidence="2 3">
    <name type="scientific">Penicillium brasilianum</name>
    <dbReference type="NCBI Taxonomy" id="104259"/>
    <lineage>
        <taxon>Eukaryota</taxon>
        <taxon>Fungi</taxon>
        <taxon>Dikarya</taxon>
        <taxon>Ascomycota</taxon>
        <taxon>Pezizomycotina</taxon>
        <taxon>Eurotiomycetes</taxon>
        <taxon>Eurotiomycetidae</taxon>
        <taxon>Eurotiales</taxon>
        <taxon>Aspergillaceae</taxon>
        <taxon>Penicillium</taxon>
    </lineage>
</organism>
<evidence type="ECO:0000313" key="3">
    <source>
        <dbReference type="Proteomes" id="UP000042958"/>
    </source>
</evidence>
<protein>
    <submittedName>
        <fullName evidence="2">Uncharacterized protein</fullName>
    </submittedName>
</protein>
<proteinExistence type="predicted"/>
<accession>A0A0F7U1V5</accession>
<evidence type="ECO:0000313" key="2">
    <source>
        <dbReference type="EMBL" id="CEJ62858.1"/>
    </source>
</evidence>
<dbReference type="AlphaFoldDB" id="A0A0F7U1V5"/>
<dbReference type="Proteomes" id="UP000042958">
    <property type="component" value="Unassembled WGS sequence"/>
</dbReference>
<feature type="region of interest" description="Disordered" evidence="1">
    <location>
        <begin position="148"/>
        <end position="167"/>
    </location>
</feature>
<reference evidence="3" key="1">
    <citation type="journal article" date="2015" name="Genome Announc.">
        <title>Draft genome sequence of the fungus Penicillium brasilianum MG11.</title>
        <authorList>
            <person name="Horn F."/>
            <person name="Linde J."/>
            <person name="Mattern D.J."/>
            <person name="Walther G."/>
            <person name="Guthke R."/>
            <person name="Brakhage A.A."/>
            <person name="Valiante V."/>
        </authorList>
    </citation>
    <scope>NUCLEOTIDE SEQUENCE [LARGE SCALE GENOMIC DNA]</scope>
    <source>
        <strain evidence="3">MG11</strain>
    </source>
</reference>
<keyword evidence="3" id="KW-1185">Reference proteome</keyword>
<dbReference type="OrthoDB" id="762982at2759"/>
<name>A0A0F7U1V5_PENBI</name>
<dbReference type="EMBL" id="CDHK01000026">
    <property type="protein sequence ID" value="CEJ62858.1"/>
    <property type="molecule type" value="Genomic_DNA"/>
</dbReference>